<feature type="region of interest" description="Disordered" evidence="1">
    <location>
        <begin position="56"/>
        <end position="94"/>
    </location>
</feature>
<evidence type="ECO:0000313" key="2">
    <source>
        <dbReference type="EMBL" id="KAL1844700.1"/>
    </source>
</evidence>
<accession>A0ABR3VSS5</accession>
<name>A0ABR3VSS5_9PEZI</name>
<proteinExistence type="predicted"/>
<organism evidence="2 3">
    <name type="scientific">Phialemonium thermophilum</name>
    <dbReference type="NCBI Taxonomy" id="223376"/>
    <lineage>
        <taxon>Eukaryota</taxon>
        <taxon>Fungi</taxon>
        <taxon>Dikarya</taxon>
        <taxon>Ascomycota</taxon>
        <taxon>Pezizomycotina</taxon>
        <taxon>Sordariomycetes</taxon>
        <taxon>Sordariomycetidae</taxon>
        <taxon>Cephalothecales</taxon>
        <taxon>Cephalothecaceae</taxon>
        <taxon>Phialemonium</taxon>
    </lineage>
</organism>
<dbReference type="EMBL" id="JAZHXJ010001524">
    <property type="protein sequence ID" value="KAL1844700.1"/>
    <property type="molecule type" value="Genomic_DNA"/>
</dbReference>
<sequence>MRGRSTAAATTTVGGYGSGMAQRQVVGTTGVVGMQVHRPESARNYLLRSFETAAAPAEDDNPSAGDCGGSVKGGSPQKGKKTAKKMTARERDAEREENLGLLLGALRLLYDSWADHLSTEELDRRAWSWYVAVRPAVESGPSGWGAKGLLRLQDILDLRRKEQT</sequence>
<keyword evidence="3" id="KW-1185">Reference proteome</keyword>
<gene>
    <name evidence="2" type="ORF">VTK73DRAFT_2002</name>
</gene>
<comment type="caution">
    <text evidence="2">The sequence shown here is derived from an EMBL/GenBank/DDBJ whole genome shotgun (WGS) entry which is preliminary data.</text>
</comment>
<dbReference type="Proteomes" id="UP001586593">
    <property type="component" value="Unassembled WGS sequence"/>
</dbReference>
<evidence type="ECO:0000256" key="1">
    <source>
        <dbReference type="SAM" id="MobiDB-lite"/>
    </source>
</evidence>
<protein>
    <submittedName>
        <fullName evidence="2">Uncharacterized protein</fullName>
    </submittedName>
</protein>
<evidence type="ECO:0000313" key="3">
    <source>
        <dbReference type="Proteomes" id="UP001586593"/>
    </source>
</evidence>
<reference evidence="2 3" key="1">
    <citation type="journal article" date="2024" name="Commun. Biol.">
        <title>Comparative genomic analysis of thermophilic fungi reveals convergent evolutionary adaptations and gene losses.</title>
        <authorList>
            <person name="Steindorff A.S."/>
            <person name="Aguilar-Pontes M.V."/>
            <person name="Robinson A.J."/>
            <person name="Andreopoulos B."/>
            <person name="LaButti K."/>
            <person name="Kuo A."/>
            <person name="Mondo S."/>
            <person name="Riley R."/>
            <person name="Otillar R."/>
            <person name="Haridas S."/>
            <person name="Lipzen A."/>
            <person name="Grimwood J."/>
            <person name="Schmutz J."/>
            <person name="Clum A."/>
            <person name="Reid I.D."/>
            <person name="Moisan M.C."/>
            <person name="Butler G."/>
            <person name="Nguyen T.T.M."/>
            <person name="Dewar K."/>
            <person name="Conant G."/>
            <person name="Drula E."/>
            <person name="Henrissat B."/>
            <person name="Hansel C."/>
            <person name="Singer S."/>
            <person name="Hutchinson M.I."/>
            <person name="de Vries R.P."/>
            <person name="Natvig D.O."/>
            <person name="Powell A.J."/>
            <person name="Tsang A."/>
            <person name="Grigoriev I.V."/>
        </authorList>
    </citation>
    <scope>NUCLEOTIDE SEQUENCE [LARGE SCALE GENOMIC DNA]</scope>
    <source>
        <strain evidence="2 3">ATCC 24622</strain>
    </source>
</reference>